<evidence type="ECO:0000313" key="10">
    <source>
        <dbReference type="Proteomes" id="UP000292702"/>
    </source>
</evidence>
<dbReference type="Pfam" id="PF00512">
    <property type="entry name" value="HisKA"/>
    <property type="match status" value="1"/>
</dbReference>
<feature type="region of interest" description="Disordered" evidence="6">
    <location>
        <begin position="821"/>
        <end position="866"/>
    </location>
</feature>
<feature type="region of interest" description="Disordered" evidence="6">
    <location>
        <begin position="389"/>
        <end position="512"/>
    </location>
</feature>
<dbReference type="Pfam" id="PF02518">
    <property type="entry name" value="HATPase_c"/>
    <property type="match status" value="1"/>
</dbReference>
<feature type="domain" description="Histidine kinase" evidence="7">
    <location>
        <begin position="1002"/>
        <end position="1242"/>
    </location>
</feature>
<dbReference type="InterPro" id="IPR036890">
    <property type="entry name" value="HATPase_C_sf"/>
</dbReference>
<evidence type="ECO:0000256" key="4">
    <source>
        <dbReference type="ARBA" id="ARBA00022777"/>
    </source>
</evidence>
<feature type="region of interest" description="Disordered" evidence="6">
    <location>
        <begin position="1"/>
        <end position="23"/>
    </location>
</feature>
<evidence type="ECO:0000259" key="7">
    <source>
        <dbReference type="PROSITE" id="PS50109"/>
    </source>
</evidence>
<organism evidence="9 10">
    <name type="scientific">Steccherinum ochraceum</name>
    <dbReference type="NCBI Taxonomy" id="92696"/>
    <lineage>
        <taxon>Eukaryota</taxon>
        <taxon>Fungi</taxon>
        <taxon>Dikarya</taxon>
        <taxon>Basidiomycota</taxon>
        <taxon>Agaricomycotina</taxon>
        <taxon>Agaricomycetes</taxon>
        <taxon>Polyporales</taxon>
        <taxon>Steccherinaceae</taxon>
        <taxon>Steccherinum</taxon>
    </lineage>
</organism>
<dbReference type="GO" id="GO:0005886">
    <property type="term" value="C:plasma membrane"/>
    <property type="evidence" value="ECO:0007669"/>
    <property type="project" value="TreeGrafter"/>
</dbReference>
<dbReference type="Pfam" id="PF00072">
    <property type="entry name" value="Response_reg"/>
    <property type="match status" value="1"/>
</dbReference>
<dbReference type="GO" id="GO:0000155">
    <property type="term" value="F:phosphorelay sensor kinase activity"/>
    <property type="evidence" value="ECO:0007669"/>
    <property type="project" value="InterPro"/>
</dbReference>
<feature type="compositionally biased region" description="Low complexity" evidence="6">
    <location>
        <begin position="500"/>
        <end position="512"/>
    </location>
</feature>
<comment type="catalytic activity">
    <reaction evidence="1">
        <text>ATP + protein L-histidine = ADP + protein N-phospho-L-histidine.</text>
        <dbReference type="EC" id="2.7.13.3"/>
    </reaction>
</comment>
<dbReference type="InterPro" id="IPR036097">
    <property type="entry name" value="HisK_dim/P_sf"/>
</dbReference>
<feature type="compositionally biased region" description="Polar residues" evidence="6">
    <location>
        <begin position="77"/>
        <end position="93"/>
    </location>
</feature>
<dbReference type="Gene3D" id="3.40.50.2300">
    <property type="match status" value="1"/>
</dbReference>
<evidence type="ECO:0000256" key="2">
    <source>
        <dbReference type="ARBA" id="ARBA00012438"/>
    </source>
</evidence>
<dbReference type="EMBL" id="RWJN01000108">
    <property type="protein sequence ID" value="TCD67142.1"/>
    <property type="molecule type" value="Genomic_DNA"/>
</dbReference>
<dbReference type="Gene3D" id="1.10.287.130">
    <property type="match status" value="1"/>
</dbReference>
<dbReference type="InterPro" id="IPR011006">
    <property type="entry name" value="CheY-like_superfamily"/>
</dbReference>
<feature type="compositionally biased region" description="Low complexity" evidence="6">
    <location>
        <begin position="1404"/>
        <end position="1417"/>
    </location>
</feature>
<proteinExistence type="predicted"/>
<keyword evidence="3" id="KW-0808">Transferase</keyword>
<dbReference type="InterPro" id="IPR003594">
    <property type="entry name" value="HATPase_dom"/>
</dbReference>
<dbReference type="SMART" id="SM00448">
    <property type="entry name" value="REC"/>
    <property type="match status" value="1"/>
</dbReference>
<comment type="caution">
    <text evidence="9">The sequence shown here is derived from an EMBL/GenBank/DDBJ whole genome shotgun (WGS) entry which is preliminary data.</text>
</comment>
<gene>
    <name evidence="9" type="primary">CNHHK5</name>
    <name evidence="9" type="ORF">EIP91_000426</name>
</gene>
<feature type="region of interest" description="Disordered" evidence="6">
    <location>
        <begin position="192"/>
        <end position="243"/>
    </location>
</feature>
<dbReference type="CDD" id="cd17546">
    <property type="entry name" value="REC_hyHK_CKI1_RcsC-like"/>
    <property type="match status" value="1"/>
</dbReference>
<dbReference type="InterPro" id="IPR003018">
    <property type="entry name" value="GAF"/>
</dbReference>
<dbReference type="InterPro" id="IPR001789">
    <property type="entry name" value="Sig_transdc_resp-reg_receiver"/>
</dbReference>
<feature type="domain" description="Response regulatory" evidence="8">
    <location>
        <begin position="1533"/>
        <end position="1660"/>
    </location>
</feature>
<dbReference type="Pfam" id="PF01590">
    <property type="entry name" value="GAF"/>
    <property type="match status" value="1"/>
</dbReference>
<reference evidence="9 10" key="1">
    <citation type="submission" date="2018-11" db="EMBL/GenBank/DDBJ databases">
        <title>Genome assembly of Steccherinum ochraceum LE-BIN_3174, the white-rot fungus of the Steccherinaceae family (The Residual Polyporoid clade, Polyporales, Basidiomycota).</title>
        <authorList>
            <person name="Fedorova T.V."/>
            <person name="Glazunova O.A."/>
            <person name="Landesman E.O."/>
            <person name="Moiseenko K.V."/>
            <person name="Psurtseva N.V."/>
            <person name="Savinova O.S."/>
            <person name="Shakhova N.V."/>
            <person name="Tyazhelova T.V."/>
            <person name="Vasina D.V."/>
        </authorList>
    </citation>
    <scope>NUCLEOTIDE SEQUENCE [LARGE SCALE GENOMIC DNA]</scope>
    <source>
        <strain evidence="9 10">LE-BIN_3174</strain>
    </source>
</reference>
<dbReference type="SMART" id="SM00065">
    <property type="entry name" value="GAF"/>
    <property type="match status" value="1"/>
</dbReference>
<evidence type="ECO:0000256" key="6">
    <source>
        <dbReference type="SAM" id="MobiDB-lite"/>
    </source>
</evidence>
<keyword evidence="5" id="KW-0597">Phosphoprotein</keyword>
<dbReference type="Proteomes" id="UP000292702">
    <property type="component" value="Unassembled WGS sequence"/>
</dbReference>
<dbReference type="InterPro" id="IPR003661">
    <property type="entry name" value="HisK_dim/P_dom"/>
</dbReference>
<feature type="region of interest" description="Disordered" evidence="6">
    <location>
        <begin position="42"/>
        <end position="101"/>
    </location>
</feature>
<feature type="compositionally biased region" description="Polar residues" evidence="6">
    <location>
        <begin position="548"/>
        <end position="566"/>
    </location>
</feature>
<feature type="modified residue" description="4-aspartylphosphate" evidence="5">
    <location>
        <position position="1583"/>
    </location>
</feature>
<feature type="compositionally biased region" description="Polar residues" evidence="6">
    <location>
        <begin position="1468"/>
        <end position="1478"/>
    </location>
</feature>
<evidence type="ECO:0000256" key="5">
    <source>
        <dbReference type="PROSITE-ProRule" id="PRU00169"/>
    </source>
</evidence>
<feature type="compositionally biased region" description="Polar residues" evidence="6">
    <location>
        <begin position="1499"/>
        <end position="1508"/>
    </location>
</feature>
<dbReference type="PANTHER" id="PTHR43047:SF72">
    <property type="entry name" value="OSMOSENSING HISTIDINE PROTEIN KINASE SLN1"/>
    <property type="match status" value="1"/>
</dbReference>
<keyword evidence="10" id="KW-1185">Reference proteome</keyword>
<dbReference type="PROSITE" id="PS50110">
    <property type="entry name" value="RESPONSE_REGULATORY"/>
    <property type="match status" value="1"/>
</dbReference>
<dbReference type="SUPFAM" id="SSF47384">
    <property type="entry name" value="Homodimeric domain of signal transducing histidine kinase"/>
    <property type="match status" value="1"/>
</dbReference>
<feature type="region of interest" description="Disordered" evidence="6">
    <location>
        <begin position="1398"/>
        <end position="1417"/>
    </location>
</feature>
<accession>A0A4R0RJ47</accession>
<dbReference type="Gene3D" id="3.30.450.40">
    <property type="match status" value="1"/>
</dbReference>
<dbReference type="OrthoDB" id="21225at2759"/>
<name>A0A4R0RJ47_9APHY</name>
<dbReference type="EC" id="2.7.13.3" evidence="2"/>
<evidence type="ECO:0000259" key="8">
    <source>
        <dbReference type="PROSITE" id="PS50110"/>
    </source>
</evidence>
<feature type="compositionally biased region" description="Polar residues" evidence="6">
    <location>
        <begin position="426"/>
        <end position="444"/>
    </location>
</feature>
<dbReference type="CDD" id="cd00082">
    <property type="entry name" value="HisKA"/>
    <property type="match status" value="1"/>
</dbReference>
<dbReference type="PROSITE" id="PS50109">
    <property type="entry name" value="HIS_KIN"/>
    <property type="match status" value="1"/>
</dbReference>
<feature type="compositionally biased region" description="Polar residues" evidence="6">
    <location>
        <begin position="829"/>
        <end position="838"/>
    </location>
</feature>
<feature type="compositionally biased region" description="Basic and acidic residues" evidence="6">
    <location>
        <begin position="1"/>
        <end position="14"/>
    </location>
</feature>
<feature type="region of interest" description="Disordered" evidence="6">
    <location>
        <begin position="1084"/>
        <end position="1115"/>
    </location>
</feature>
<feature type="region of interest" description="Disordered" evidence="6">
    <location>
        <begin position="535"/>
        <end position="567"/>
    </location>
</feature>
<dbReference type="GO" id="GO:0009927">
    <property type="term" value="F:histidine phosphotransfer kinase activity"/>
    <property type="evidence" value="ECO:0007669"/>
    <property type="project" value="TreeGrafter"/>
</dbReference>
<evidence type="ECO:0000256" key="1">
    <source>
        <dbReference type="ARBA" id="ARBA00000085"/>
    </source>
</evidence>
<evidence type="ECO:0000256" key="3">
    <source>
        <dbReference type="ARBA" id="ARBA00022679"/>
    </source>
</evidence>
<feature type="compositionally biased region" description="Gly residues" evidence="6">
    <location>
        <begin position="455"/>
        <end position="470"/>
    </location>
</feature>
<dbReference type="SMART" id="SM00388">
    <property type="entry name" value="HisKA"/>
    <property type="match status" value="1"/>
</dbReference>
<protein>
    <recommendedName>
        <fullName evidence="2">histidine kinase</fullName>
        <ecNumber evidence="2">2.7.13.3</ecNumber>
    </recommendedName>
</protein>
<dbReference type="PANTHER" id="PTHR43047">
    <property type="entry name" value="TWO-COMPONENT HISTIDINE PROTEIN KINASE"/>
    <property type="match status" value="1"/>
</dbReference>
<dbReference type="InterPro" id="IPR029016">
    <property type="entry name" value="GAF-like_dom_sf"/>
</dbReference>
<sequence length="1665" mass="179319">MDRRKSAHRTRSEDQPISPAAQVPSLAINDFSLSLATTVPHISLPRIPLPNKTPSSSKNKIRRPSTASSVEERSARLPSSSNTSSPDHLTPSHTPGLDVGVDSLPMEKLSLEDMNRKAHAAMAGLRAEASRLSGAGEPLEILPSPFDPSPSEEGLSQTMSTRESIIDDHVDYDWATFINAYALGRWDPLRTPHPPRSHLQPPHLGGTGSRSVLPMTPEFESAGPAQTNPLNESPPDDSTDHLIPLSCEYTQPQSSSSQGAAVEYEGVERATVDPLVQSAPPQFHIPTSLTVPPAVPLSASTASVSSPTILSDVGISRLADRRTSVPLNLGPFSHRLRNSVADLRVSSSSTSTGASILSPPQASEVTTSAAAIRWAGARVSIAPLALPSPEHELTDPMRGVTATIPGSHPSQDNPMMFVRPEPITPISPNGQRKTRLSSFWQGTQDVEDKAQGSSVGSGSGSGSGFGVEGGDGQKKVDADASSSQTAPAKEKKQKHVKVLSPALSTTSSNSSSLPFVVGSSIIAPATAPVRYSTEPEDEDYFGFDGHDSSSATNGSNLDALRQSSGPPFSYDPATVPALPRRICLTRQASAPLPTVASYERRIRPGKGAVPVPVGGVSTAMSRAAKEEQMFNELGYLAPPNPPDELERRRALYKFNIWNTGHDSNFDRICHLVKLVFSTRIVMIALVDGTEVFLKSASGLPTSNLPRTSSFDAHALLQRDDEPTVVLDAHEDWRFAKNPLVIGSPHVRFYAACPLRTQDGFNIGTLTIMDDTPRREFNPRQRHTLKEFAQITMRELELWRDKIQLRIRDRIQTSMEEFTRECLEVDREQSPPSNHSGPQTPHAGKSSSPAPHTPQTPQQPPLASSMEQVYERAARLVKRTLDVEGAIVIDVSHVDIIETVTAESSTQITIHNSDPALGTSVKNLDSEEHGRLQEFFAKFPEGKISEGLVPASLRAFLPTRIQYALTGRPRAVYLRAIGVIILSAVLKRRMILADKAKSLFISNISHELRTPLHGILASAELLSETNLNHSQASFLQTVQACGTSLVETVNHVLDFTKVDLMQLVEEATEGCWIGHRARMFTSEIGSVYSPPKPPDRQGSSGTVNAKSSAGGASAGTTVGTGATVIPKMVETVVDIGYNPAGWTFRCEKGGIRRVLMNLLGNSLKFTTDGYVHVMLRQVSSSPDLSPKTVRIELTVADTGKTGTGLGLAIVNSIVRSSSVDGKVDVWSAEGVGTEIKITFTAEAIEDEDIYNNDAELVKLYNSLKRPSISLLGFDTPRRGVQLLKDTLVASLTTRWGFTLVGSELGPGTDGEVPEAPTAGDIVIVNEDCDPVVRAVQEKDTDRPFIILSSNRGDPRLMKAVADYERIGGFCRVAYKPVGPGRLFSVLKLCIHALNITESTSRKRSSSGSSSSSIVSRASGPVLSSQFDADGKMISPSSMLPRRLSEETTGPSSKGSSRPPLGPRSITVHPLSSWSHMESMQEQEEPAEMRADRNGAAETPVFSQSPSSPTIAVGTGGTLLKSVVGSAEDARGPLRVLVVEDNDILRNLLIKWLKNKGYAFRDAEDGLDGVRIFEAEGPFDVVLVDLSMPVLDGIGATTQMREIEAARQAALPDHSPARSRILALTGMSSLDDKRRAFDAGVDGYLVKPVAFKTLDSMFHKLGFSQLP</sequence>
<dbReference type="SUPFAM" id="SSF55781">
    <property type="entry name" value="GAF domain-like"/>
    <property type="match status" value="1"/>
</dbReference>
<feature type="compositionally biased region" description="Polar residues" evidence="6">
    <location>
        <begin position="1445"/>
        <end position="1454"/>
    </location>
</feature>
<dbReference type="SUPFAM" id="SSF52172">
    <property type="entry name" value="CheY-like"/>
    <property type="match status" value="1"/>
</dbReference>
<dbReference type="Gene3D" id="3.30.565.10">
    <property type="entry name" value="Histidine kinase-like ATPase, C-terminal domain"/>
    <property type="match status" value="2"/>
</dbReference>
<evidence type="ECO:0000313" key="9">
    <source>
        <dbReference type="EMBL" id="TCD67142.1"/>
    </source>
</evidence>
<dbReference type="SUPFAM" id="SSF55874">
    <property type="entry name" value="ATPase domain of HSP90 chaperone/DNA topoisomerase II/histidine kinase"/>
    <property type="match status" value="1"/>
</dbReference>
<feature type="compositionally biased region" description="Pro residues" evidence="6">
    <location>
        <begin position="850"/>
        <end position="859"/>
    </location>
</feature>
<feature type="region of interest" description="Disordered" evidence="6">
    <location>
        <begin position="1423"/>
        <end position="1508"/>
    </location>
</feature>
<dbReference type="STRING" id="92696.A0A4R0RJ47"/>
<dbReference type="FunFam" id="1.10.287.130:FF:000023">
    <property type="entry name" value="Sensor histidine kinase/response regulator, putative"/>
    <property type="match status" value="1"/>
</dbReference>
<dbReference type="InterPro" id="IPR005467">
    <property type="entry name" value="His_kinase_dom"/>
</dbReference>
<dbReference type="SMART" id="SM00387">
    <property type="entry name" value="HATPase_c"/>
    <property type="match status" value="1"/>
</dbReference>
<feature type="compositionally biased region" description="Low complexity" evidence="6">
    <location>
        <begin position="1106"/>
        <end position="1115"/>
    </location>
</feature>
<keyword evidence="4 9" id="KW-0418">Kinase</keyword>
<feature type="compositionally biased region" description="Polar residues" evidence="6">
    <location>
        <begin position="1096"/>
        <end position="1105"/>
    </location>
</feature>